<keyword evidence="1" id="KW-0812">Transmembrane</keyword>
<keyword evidence="3" id="KW-1185">Reference proteome</keyword>
<gene>
    <name evidence="2" type="ORF">BMW23_0295</name>
</gene>
<organism evidence="2">
    <name type="scientific">Bodo saltans virus</name>
    <dbReference type="NCBI Taxonomy" id="2024608"/>
    <lineage>
        <taxon>Viruses</taxon>
        <taxon>Varidnaviria</taxon>
        <taxon>Bamfordvirae</taxon>
        <taxon>Nucleocytoviricota</taxon>
        <taxon>Megaviricetes</taxon>
        <taxon>Imitervirales</taxon>
        <taxon>Mimiviridae</taxon>
        <taxon>Klosneuvirinae</taxon>
        <taxon>Theiavirus</taxon>
        <taxon>Theiavirus salishense</taxon>
    </lineage>
</organism>
<sequence length="36" mass="4238">MYLYGLTIAIINIKQCCIIIHIIFVFHGVKQKYNII</sequence>
<proteinExistence type="predicted"/>
<evidence type="ECO:0000313" key="3">
    <source>
        <dbReference type="Proteomes" id="UP000240325"/>
    </source>
</evidence>
<name>A0A2H4UTS9_9VIRU</name>
<evidence type="ECO:0000256" key="1">
    <source>
        <dbReference type="SAM" id="Phobius"/>
    </source>
</evidence>
<reference evidence="2" key="1">
    <citation type="journal article" date="2017" name="Elife">
        <title>The kinetoplastid-infecting Bodo saltans virus (BsV), a window into the most abundant giant viruses in the sea.</title>
        <authorList>
            <person name="Deeg C.M."/>
            <person name="Chow C.-E.T."/>
            <person name="Suttle C.A."/>
        </authorList>
    </citation>
    <scope>NUCLEOTIDE SEQUENCE</scope>
    <source>
        <strain evidence="2">NG1</strain>
    </source>
</reference>
<dbReference type="EMBL" id="MF782455">
    <property type="protein sequence ID" value="ATZ80353.1"/>
    <property type="molecule type" value="Genomic_DNA"/>
</dbReference>
<keyword evidence="1" id="KW-0472">Membrane</keyword>
<protein>
    <submittedName>
        <fullName evidence="2">Uncharacterized protein</fullName>
    </submittedName>
</protein>
<keyword evidence="1" id="KW-1133">Transmembrane helix</keyword>
<evidence type="ECO:0000313" key="2">
    <source>
        <dbReference type="EMBL" id="ATZ80353.1"/>
    </source>
</evidence>
<feature type="transmembrane region" description="Helical" evidence="1">
    <location>
        <begin position="6"/>
        <end position="26"/>
    </location>
</feature>
<dbReference type="Proteomes" id="UP000240325">
    <property type="component" value="Segment"/>
</dbReference>
<accession>A0A2H4UTS9</accession>